<dbReference type="SUPFAM" id="SSF55729">
    <property type="entry name" value="Acyl-CoA N-acyltransferases (Nat)"/>
    <property type="match status" value="1"/>
</dbReference>
<dbReference type="InterPro" id="IPR016181">
    <property type="entry name" value="Acyl_CoA_acyltransferase"/>
</dbReference>
<protein>
    <submittedName>
        <fullName evidence="4">GNAT family N-acetyltransferase</fullName>
    </submittedName>
</protein>
<dbReference type="PANTHER" id="PTHR43877:SF2">
    <property type="entry name" value="AMINOALKYLPHOSPHONATE N-ACETYLTRANSFERASE-RELATED"/>
    <property type="match status" value="1"/>
</dbReference>
<organism evidence="4 5">
    <name type="scientific">Luteolibacter luteus</name>
    <dbReference type="NCBI Taxonomy" id="2728835"/>
    <lineage>
        <taxon>Bacteria</taxon>
        <taxon>Pseudomonadati</taxon>
        <taxon>Verrucomicrobiota</taxon>
        <taxon>Verrucomicrobiia</taxon>
        <taxon>Verrucomicrobiales</taxon>
        <taxon>Verrucomicrobiaceae</taxon>
        <taxon>Luteolibacter</taxon>
    </lineage>
</organism>
<dbReference type="KEGG" id="luo:HHL09_00060"/>
<evidence type="ECO:0000313" key="4">
    <source>
        <dbReference type="EMBL" id="QJE94241.1"/>
    </source>
</evidence>
<proteinExistence type="predicted"/>
<dbReference type="GO" id="GO:0016747">
    <property type="term" value="F:acyltransferase activity, transferring groups other than amino-acyl groups"/>
    <property type="evidence" value="ECO:0007669"/>
    <property type="project" value="InterPro"/>
</dbReference>
<dbReference type="Gene3D" id="3.40.630.30">
    <property type="match status" value="1"/>
</dbReference>
<evidence type="ECO:0000259" key="3">
    <source>
        <dbReference type="PROSITE" id="PS51186"/>
    </source>
</evidence>
<sequence>MIAPAPEIRELGPDDLDAATQMLAHLNPGISHELLRQRFDTILAEHPHYHAFGAFIDGRLRAVAGVWIATKIWCGRYLEIDNLVVDPELRSSGLGSALIAHLEAFGRSKNCYLAVLDSYTSNHASHRLYHRLGFEIWGFHFVKPFRPLDR</sequence>
<dbReference type="RefSeq" id="WP_169452462.1">
    <property type="nucleotide sequence ID" value="NZ_CP051774.1"/>
</dbReference>
<dbReference type="PANTHER" id="PTHR43877">
    <property type="entry name" value="AMINOALKYLPHOSPHONATE N-ACETYLTRANSFERASE-RELATED-RELATED"/>
    <property type="match status" value="1"/>
</dbReference>
<dbReference type="Pfam" id="PF00583">
    <property type="entry name" value="Acetyltransf_1"/>
    <property type="match status" value="1"/>
</dbReference>
<evidence type="ECO:0000313" key="5">
    <source>
        <dbReference type="Proteomes" id="UP000501812"/>
    </source>
</evidence>
<keyword evidence="1 4" id="KW-0808">Transferase</keyword>
<feature type="domain" description="N-acetyltransferase" evidence="3">
    <location>
        <begin position="6"/>
        <end position="150"/>
    </location>
</feature>
<dbReference type="InterPro" id="IPR000182">
    <property type="entry name" value="GNAT_dom"/>
</dbReference>
<keyword evidence="5" id="KW-1185">Reference proteome</keyword>
<dbReference type="Proteomes" id="UP000501812">
    <property type="component" value="Chromosome"/>
</dbReference>
<evidence type="ECO:0000256" key="2">
    <source>
        <dbReference type="ARBA" id="ARBA00023315"/>
    </source>
</evidence>
<dbReference type="InterPro" id="IPR050832">
    <property type="entry name" value="Bact_Acetyltransf"/>
</dbReference>
<dbReference type="EMBL" id="CP051774">
    <property type="protein sequence ID" value="QJE94241.1"/>
    <property type="molecule type" value="Genomic_DNA"/>
</dbReference>
<gene>
    <name evidence="4" type="ORF">HHL09_00060</name>
</gene>
<dbReference type="PROSITE" id="PS51186">
    <property type="entry name" value="GNAT"/>
    <property type="match status" value="1"/>
</dbReference>
<evidence type="ECO:0000256" key="1">
    <source>
        <dbReference type="ARBA" id="ARBA00022679"/>
    </source>
</evidence>
<dbReference type="CDD" id="cd04301">
    <property type="entry name" value="NAT_SF"/>
    <property type="match status" value="1"/>
</dbReference>
<dbReference type="AlphaFoldDB" id="A0A858RC72"/>
<reference evidence="4 5" key="1">
    <citation type="submission" date="2020-04" db="EMBL/GenBank/DDBJ databases">
        <title>Luteolibacter sp. G-1-1-1 isolated from soil.</title>
        <authorList>
            <person name="Dahal R.H."/>
        </authorList>
    </citation>
    <scope>NUCLEOTIDE SEQUENCE [LARGE SCALE GENOMIC DNA]</scope>
    <source>
        <strain evidence="4 5">G-1-1-1</strain>
    </source>
</reference>
<name>A0A858RC72_9BACT</name>
<accession>A0A858RC72</accession>
<keyword evidence="2" id="KW-0012">Acyltransferase</keyword>